<dbReference type="EMBL" id="CP090171">
    <property type="protein sequence ID" value="UJO22302.1"/>
    <property type="molecule type" value="Genomic_DNA"/>
</dbReference>
<evidence type="ECO:0000256" key="4">
    <source>
        <dbReference type="PROSITE-ProRule" id="PRU00134"/>
    </source>
</evidence>
<keyword evidence="3" id="KW-0862">Zinc</keyword>
<keyword evidence="2 4" id="KW-0863">Zinc-finger</keyword>
<dbReference type="RefSeq" id="XP_047766668.1">
    <property type="nucleotide sequence ID" value="XM_047907964.1"/>
</dbReference>
<sequence>MAKPTISLDHCRIPSQPDKVPHLNGQPLQIIDNTADNTEDLSPAIGLATVLYNWCPDALYAFLDLESWFSFTWTLTPDLGEPSESKLEIGRIRNQITFGKLDNEGHWKLMIAYDLDENGIWHPNLKETMLDDADVTTPDQINRLAQQFASDLVREKRWLTGKKMKHEFFIEFAPMEDSIWDDGIAMSPHWLYKALDLNRCTTCDAQAGESEALSRCRRCGTAAYCSDKCQKQDWPVHKAVCSMSLDERGKALHLTKDGGLIRWVQAGMKPLYDIEET</sequence>
<evidence type="ECO:0000256" key="1">
    <source>
        <dbReference type="ARBA" id="ARBA00022723"/>
    </source>
</evidence>
<dbReference type="PROSITE" id="PS50865">
    <property type="entry name" value="ZF_MYND_2"/>
    <property type="match status" value="1"/>
</dbReference>
<evidence type="ECO:0000256" key="3">
    <source>
        <dbReference type="ARBA" id="ARBA00022833"/>
    </source>
</evidence>
<dbReference type="AlphaFoldDB" id="A0A9Q8UU02"/>
<feature type="domain" description="MYND-type" evidence="5">
    <location>
        <begin position="200"/>
        <end position="241"/>
    </location>
</feature>
<dbReference type="KEGG" id="ffu:CLAFUR5_08816"/>
<evidence type="ECO:0000259" key="5">
    <source>
        <dbReference type="PROSITE" id="PS50865"/>
    </source>
</evidence>
<keyword evidence="1" id="KW-0479">Metal-binding</keyword>
<dbReference type="GO" id="GO:0008270">
    <property type="term" value="F:zinc ion binding"/>
    <property type="evidence" value="ECO:0007669"/>
    <property type="project" value="UniProtKB-KW"/>
</dbReference>
<reference evidence="6" key="2">
    <citation type="journal article" date="2022" name="Microb. Genom.">
        <title>A chromosome-scale genome assembly of the tomato pathogen Cladosporium fulvum reveals a compartmentalized genome architecture and the presence of a dispensable chromosome.</title>
        <authorList>
            <person name="Zaccaron A.Z."/>
            <person name="Chen L.H."/>
            <person name="Samaras A."/>
            <person name="Stergiopoulos I."/>
        </authorList>
    </citation>
    <scope>NUCLEOTIDE SEQUENCE</scope>
    <source>
        <strain evidence="6">Race5_Kim</strain>
    </source>
</reference>
<dbReference type="SUPFAM" id="SSF144232">
    <property type="entry name" value="HIT/MYND zinc finger-like"/>
    <property type="match status" value="1"/>
</dbReference>
<dbReference type="InterPro" id="IPR002893">
    <property type="entry name" value="Znf_MYND"/>
</dbReference>
<dbReference type="PROSITE" id="PS01360">
    <property type="entry name" value="ZF_MYND_1"/>
    <property type="match status" value="1"/>
</dbReference>
<dbReference type="OrthoDB" id="432970at2759"/>
<protein>
    <recommendedName>
        <fullName evidence="5">MYND-type domain-containing protein</fullName>
    </recommendedName>
</protein>
<name>A0A9Q8UU02_PASFU</name>
<dbReference type="Pfam" id="PF01753">
    <property type="entry name" value="zf-MYND"/>
    <property type="match status" value="1"/>
</dbReference>
<reference evidence="6" key="1">
    <citation type="submission" date="2021-12" db="EMBL/GenBank/DDBJ databases">
        <authorList>
            <person name="Zaccaron A."/>
            <person name="Stergiopoulos I."/>
        </authorList>
    </citation>
    <scope>NUCLEOTIDE SEQUENCE</scope>
    <source>
        <strain evidence="6">Race5_Kim</strain>
    </source>
</reference>
<dbReference type="Proteomes" id="UP000756132">
    <property type="component" value="Chromosome 9"/>
</dbReference>
<organism evidence="6 7">
    <name type="scientific">Passalora fulva</name>
    <name type="common">Tomato leaf mold</name>
    <name type="synonym">Cladosporium fulvum</name>
    <dbReference type="NCBI Taxonomy" id="5499"/>
    <lineage>
        <taxon>Eukaryota</taxon>
        <taxon>Fungi</taxon>
        <taxon>Dikarya</taxon>
        <taxon>Ascomycota</taxon>
        <taxon>Pezizomycotina</taxon>
        <taxon>Dothideomycetes</taxon>
        <taxon>Dothideomycetidae</taxon>
        <taxon>Mycosphaerellales</taxon>
        <taxon>Mycosphaerellaceae</taxon>
        <taxon>Fulvia</taxon>
    </lineage>
</organism>
<evidence type="ECO:0000313" key="7">
    <source>
        <dbReference type="Proteomes" id="UP000756132"/>
    </source>
</evidence>
<proteinExistence type="predicted"/>
<keyword evidence="7" id="KW-1185">Reference proteome</keyword>
<gene>
    <name evidence="6" type="ORF">CLAFUR5_08816</name>
</gene>
<dbReference type="Gene3D" id="6.10.140.2220">
    <property type="match status" value="1"/>
</dbReference>
<accession>A0A9Q8UU02</accession>
<dbReference type="GeneID" id="71988694"/>
<evidence type="ECO:0000313" key="6">
    <source>
        <dbReference type="EMBL" id="UJO22302.1"/>
    </source>
</evidence>
<evidence type="ECO:0000256" key="2">
    <source>
        <dbReference type="ARBA" id="ARBA00022771"/>
    </source>
</evidence>